<dbReference type="InterPro" id="IPR050256">
    <property type="entry name" value="Glycosyltransferase_2"/>
</dbReference>
<evidence type="ECO:0000313" key="3">
    <source>
        <dbReference type="EMBL" id="MCP2159587.1"/>
    </source>
</evidence>
<name>A0ABT1GX74_9NOCA</name>
<comment type="similarity">
    <text evidence="1">Belongs to the glycosyltransferase 2 family.</text>
</comment>
<dbReference type="PANTHER" id="PTHR48090">
    <property type="entry name" value="UNDECAPRENYL-PHOSPHATE 4-DEOXY-4-FORMAMIDO-L-ARABINOSE TRANSFERASE-RELATED"/>
    <property type="match status" value="1"/>
</dbReference>
<dbReference type="Pfam" id="PF00535">
    <property type="entry name" value="Glycos_transf_2"/>
    <property type="match status" value="1"/>
</dbReference>
<evidence type="ECO:0000259" key="2">
    <source>
        <dbReference type="Pfam" id="PF00535"/>
    </source>
</evidence>
<organism evidence="3 4">
    <name type="scientific">Williamsia serinedens</name>
    <dbReference type="NCBI Taxonomy" id="391736"/>
    <lineage>
        <taxon>Bacteria</taxon>
        <taxon>Bacillati</taxon>
        <taxon>Actinomycetota</taxon>
        <taxon>Actinomycetes</taxon>
        <taxon>Mycobacteriales</taxon>
        <taxon>Nocardiaceae</taxon>
        <taxon>Williamsia</taxon>
    </lineage>
</organism>
<dbReference type="InterPro" id="IPR029044">
    <property type="entry name" value="Nucleotide-diphossugar_trans"/>
</dbReference>
<dbReference type="CDD" id="cd04179">
    <property type="entry name" value="DPM_DPG-synthase_like"/>
    <property type="match status" value="1"/>
</dbReference>
<keyword evidence="3" id="KW-0808">Transferase</keyword>
<evidence type="ECO:0000256" key="1">
    <source>
        <dbReference type="ARBA" id="ARBA00006739"/>
    </source>
</evidence>
<reference evidence="3 4" key="1">
    <citation type="submission" date="2022-06" db="EMBL/GenBank/DDBJ databases">
        <title>Genomic Encyclopedia of Archaeal and Bacterial Type Strains, Phase II (KMG-II): from individual species to whole genera.</title>
        <authorList>
            <person name="Goeker M."/>
        </authorList>
    </citation>
    <scope>NUCLEOTIDE SEQUENCE [LARGE SCALE GENOMIC DNA]</scope>
    <source>
        <strain evidence="3 4">DSM 45037</strain>
    </source>
</reference>
<dbReference type="PANTHER" id="PTHR48090:SF7">
    <property type="entry name" value="RFBJ PROTEIN"/>
    <property type="match status" value="1"/>
</dbReference>
<accession>A0ABT1GX74</accession>
<sequence>MADDTPPIGVTVVIPCRDEAQALPGVLARIPDGFRALVVDNGSTDGTGDVARAHGATVVEESVPGYGSAVDAGVRAASDEIVCTIDGDGSMDPSDLVPLVDEVRRGADLAVGRRRPSRRGVWPLHARVGSELIARRIRRLHGVDVHDIGPMRAARRERLLELPVQDMRFGYPVELLVRAGQAGWRVVEHDVVYNPRAAGESKVSGSVMGSVRATRDFLVALR</sequence>
<dbReference type="SUPFAM" id="SSF53448">
    <property type="entry name" value="Nucleotide-diphospho-sugar transferases"/>
    <property type="match status" value="1"/>
</dbReference>
<evidence type="ECO:0000313" key="4">
    <source>
        <dbReference type="Proteomes" id="UP001205740"/>
    </source>
</evidence>
<dbReference type="GO" id="GO:0016740">
    <property type="term" value="F:transferase activity"/>
    <property type="evidence" value="ECO:0007669"/>
    <property type="project" value="UniProtKB-KW"/>
</dbReference>
<dbReference type="Proteomes" id="UP001205740">
    <property type="component" value="Unassembled WGS sequence"/>
</dbReference>
<feature type="domain" description="Glycosyltransferase 2-like" evidence="2">
    <location>
        <begin position="11"/>
        <end position="157"/>
    </location>
</feature>
<keyword evidence="4" id="KW-1185">Reference proteome</keyword>
<protein>
    <submittedName>
        <fullName evidence="3">Glycosyl transferase family 2</fullName>
    </submittedName>
</protein>
<comment type="caution">
    <text evidence="3">The sequence shown here is derived from an EMBL/GenBank/DDBJ whole genome shotgun (WGS) entry which is preliminary data.</text>
</comment>
<dbReference type="EMBL" id="JAMTCG010000002">
    <property type="protein sequence ID" value="MCP2159587.1"/>
    <property type="molecule type" value="Genomic_DNA"/>
</dbReference>
<dbReference type="RefSeq" id="WP_253653221.1">
    <property type="nucleotide sequence ID" value="NZ_BAAAOE010000001.1"/>
</dbReference>
<dbReference type="InterPro" id="IPR001173">
    <property type="entry name" value="Glyco_trans_2-like"/>
</dbReference>
<dbReference type="Gene3D" id="3.90.550.10">
    <property type="entry name" value="Spore Coat Polysaccharide Biosynthesis Protein SpsA, Chain A"/>
    <property type="match status" value="1"/>
</dbReference>
<proteinExistence type="inferred from homology"/>
<gene>
    <name evidence="3" type="ORF">LX12_000766</name>
</gene>